<dbReference type="Proteomes" id="UP000231542">
    <property type="component" value="Unassembled WGS sequence"/>
</dbReference>
<dbReference type="EMBL" id="PEXU01000039">
    <property type="protein sequence ID" value="PIS42496.1"/>
    <property type="molecule type" value="Genomic_DNA"/>
</dbReference>
<name>A0A2H0YVP1_9BACT</name>
<reference evidence="1 2" key="1">
    <citation type="submission" date="2017-09" db="EMBL/GenBank/DDBJ databases">
        <title>Depth-based differentiation of microbial function through sediment-hosted aquifers and enrichment of novel symbionts in the deep terrestrial subsurface.</title>
        <authorList>
            <person name="Probst A.J."/>
            <person name="Ladd B."/>
            <person name="Jarett J.K."/>
            <person name="Geller-Mcgrath D.E."/>
            <person name="Sieber C.M."/>
            <person name="Emerson J.B."/>
            <person name="Anantharaman K."/>
            <person name="Thomas B.C."/>
            <person name="Malmstrom R."/>
            <person name="Stieglmeier M."/>
            <person name="Klingl A."/>
            <person name="Woyke T."/>
            <person name="Ryan C.M."/>
            <person name="Banfield J.F."/>
        </authorList>
    </citation>
    <scope>NUCLEOTIDE SEQUENCE [LARGE SCALE GENOMIC DNA]</scope>
    <source>
        <strain evidence="1">CG08_land_8_20_14_0_20_40_16</strain>
    </source>
</reference>
<protein>
    <submittedName>
        <fullName evidence="1">Uncharacterized protein</fullName>
    </submittedName>
</protein>
<organism evidence="1 2">
    <name type="scientific">Candidatus Kerfeldbacteria bacterium CG08_land_8_20_14_0_20_40_16</name>
    <dbReference type="NCBI Taxonomy" id="2014244"/>
    <lineage>
        <taxon>Bacteria</taxon>
        <taxon>Candidatus Kerfeldiibacteriota</taxon>
    </lineage>
</organism>
<evidence type="ECO:0000313" key="2">
    <source>
        <dbReference type="Proteomes" id="UP000231542"/>
    </source>
</evidence>
<gene>
    <name evidence="1" type="ORF">COT24_03160</name>
</gene>
<proteinExistence type="predicted"/>
<sequence>MNFIEFHNHIHKRDFLIVCLNDYKLEGEYHTFIAVQDKQGHGFHAEGKSDNLSQIYKEIIAKIENQ</sequence>
<accession>A0A2H0YVP1</accession>
<comment type="caution">
    <text evidence="1">The sequence shown here is derived from an EMBL/GenBank/DDBJ whole genome shotgun (WGS) entry which is preliminary data.</text>
</comment>
<dbReference type="AlphaFoldDB" id="A0A2H0YVP1"/>
<evidence type="ECO:0000313" key="1">
    <source>
        <dbReference type="EMBL" id="PIS42496.1"/>
    </source>
</evidence>